<dbReference type="RefSeq" id="YP_010841165.1">
    <property type="nucleotide sequence ID" value="NC_079139.1"/>
</dbReference>
<dbReference type="InterPro" id="IPR036047">
    <property type="entry name" value="F-box-like_dom_sf"/>
</dbReference>
<reference evidence="2 3" key="1">
    <citation type="submission" date="2021-02" db="EMBL/GenBank/DDBJ databases">
        <title>Cotonvirus japonicus, which uses Golgi apparatus of host cells for its virion factory, phylogenetically links tailed tupanvirus and icosahedral mimivirus.</title>
        <authorList>
            <person name="Takahashi H."/>
            <person name="Fukaya S."/>
            <person name="Song C."/>
            <person name="Murata K."/>
            <person name="Takemura M."/>
        </authorList>
    </citation>
    <scope>NUCLEOTIDE SEQUENCE [LARGE SCALE GENOMIC DNA]</scope>
</reference>
<name>A0ABM7NR29_9VIRU</name>
<dbReference type="EMBL" id="AP024483">
    <property type="protein sequence ID" value="BCS82557.1"/>
    <property type="molecule type" value="Genomic_DNA"/>
</dbReference>
<dbReference type="Pfam" id="PF00646">
    <property type="entry name" value="F-box"/>
    <property type="match status" value="1"/>
</dbReference>
<dbReference type="GeneID" id="80557762"/>
<evidence type="ECO:0000313" key="2">
    <source>
        <dbReference type="EMBL" id="BCS82557.1"/>
    </source>
</evidence>
<organism evidence="2 3">
    <name type="scientific">Cotonvirus japonicus</name>
    <dbReference type="NCBI Taxonomy" id="2811091"/>
    <lineage>
        <taxon>Viruses</taxon>
        <taxon>Varidnaviria</taxon>
        <taxon>Bamfordvirae</taxon>
        <taxon>Nucleocytoviricota</taxon>
        <taxon>Megaviricetes</taxon>
        <taxon>Imitervirales</taxon>
        <taxon>Mimiviridae</taxon>
        <taxon>Megamimivirinae</taxon>
        <taxon>Cotonvirus</taxon>
        <taxon>Cotonvirus japonicum</taxon>
    </lineage>
</organism>
<feature type="domain" description="F-box" evidence="1">
    <location>
        <begin position="4"/>
        <end position="44"/>
    </location>
</feature>
<dbReference type="Proteomes" id="UP001321479">
    <property type="component" value="Segment"/>
</dbReference>
<evidence type="ECO:0000313" key="3">
    <source>
        <dbReference type="Proteomes" id="UP001321479"/>
    </source>
</evidence>
<sequence length="297" mass="35071">MQNILDFPLEIVCHICNYLDEIDFIYLTQTCQGLQAISKIKSLNTKYLFSKASQFGDKYLFTNIIVDIIQNVNLLDTWKTNTITLHNDFNGDIEPLYALPKLKTINIGTNFTHIESIKNIPDNIINKKSIILHTIANIVSLKEYENDLLLLNQDDISKHPFPGYLDKTSINMINEQIFLDILKNPNVKSYHYIMDTILRCFKPNMSEIIIGDLFKRFDIFDKYKIMIDIAKKYKRSDNLNEEIVEFIKTNTELITEFVEDLRIIYDFKYAYLSDIYQRILKKYNFKNMLEYIDARMC</sequence>
<dbReference type="SUPFAM" id="SSF81383">
    <property type="entry name" value="F-box domain"/>
    <property type="match status" value="1"/>
</dbReference>
<protein>
    <recommendedName>
        <fullName evidence="1">F-box domain-containing protein</fullName>
    </recommendedName>
</protein>
<dbReference type="InterPro" id="IPR001810">
    <property type="entry name" value="F-box_dom"/>
</dbReference>
<evidence type="ECO:0000259" key="1">
    <source>
        <dbReference type="Pfam" id="PF00646"/>
    </source>
</evidence>
<keyword evidence="3" id="KW-1185">Reference proteome</keyword>
<accession>A0ABM7NR29</accession>
<proteinExistence type="predicted"/>